<accession>A0ABT4TF06</accession>
<comment type="caution">
    <text evidence="2">The sequence shown here is derived from an EMBL/GenBank/DDBJ whole genome shotgun (WGS) entry which is preliminary data.</text>
</comment>
<name>A0ABT4TF06_9ACTN</name>
<evidence type="ECO:0008006" key="4">
    <source>
        <dbReference type="Google" id="ProtNLM"/>
    </source>
</evidence>
<evidence type="ECO:0000313" key="3">
    <source>
        <dbReference type="Proteomes" id="UP001165685"/>
    </source>
</evidence>
<dbReference type="Proteomes" id="UP001165685">
    <property type="component" value="Unassembled WGS sequence"/>
</dbReference>
<keyword evidence="3" id="KW-1185">Reference proteome</keyword>
<organism evidence="2 3">
    <name type="scientific">Nocardiopsis suaedae</name>
    <dbReference type="NCBI Taxonomy" id="3018444"/>
    <lineage>
        <taxon>Bacteria</taxon>
        <taxon>Bacillati</taxon>
        <taxon>Actinomycetota</taxon>
        <taxon>Actinomycetes</taxon>
        <taxon>Streptosporangiales</taxon>
        <taxon>Nocardiopsidaceae</taxon>
        <taxon>Nocardiopsis</taxon>
    </lineage>
</organism>
<proteinExistence type="predicted"/>
<dbReference type="EMBL" id="JAQFWP010000002">
    <property type="protein sequence ID" value="MDA2803302.1"/>
    <property type="molecule type" value="Genomic_DNA"/>
</dbReference>
<protein>
    <recommendedName>
        <fullName evidence="4">XRE family transcriptional regulator</fullName>
    </recommendedName>
</protein>
<evidence type="ECO:0000256" key="1">
    <source>
        <dbReference type="SAM" id="MobiDB-lite"/>
    </source>
</evidence>
<gene>
    <name evidence="2" type="ORF">O4U47_02155</name>
</gene>
<reference evidence="2" key="1">
    <citation type="submission" date="2023-01" db="EMBL/GenBank/DDBJ databases">
        <title>Draft genome sequence of Nocardiopsis sp. LSu2-4 isolated from halophytes.</title>
        <authorList>
            <person name="Duangmal K."/>
            <person name="Chantavorakit T."/>
        </authorList>
    </citation>
    <scope>NUCLEOTIDE SEQUENCE</scope>
    <source>
        <strain evidence="2">LSu2-4</strain>
    </source>
</reference>
<feature type="region of interest" description="Disordered" evidence="1">
    <location>
        <begin position="1"/>
        <end position="23"/>
    </location>
</feature>
<evidence type="ECO:0000313" key="2">
    <source>
        <dbReference type="EMBL" id="MDA2803302.1"/>
    </source>
</evidence>
<sequence>MVPLDPRFPARTGARNPGAPERINPYAATTTAEFLQAMRDYRTRAGTPTFEEMEYRSGGVCTAERFRSTLAGKAMPTIALVGAFITACGGDADACGEWTAALRYLKDRITS</sequence>
<dbReference type="RefSeq" id="WP_270675631.1">
    <property type="nucleotide sequence ID" value="NZ_JAQFWP010000002.1"/>
</dbReference>